<organism evidence="1 2">
    <name type="scientific">Pleurodeles waltl</name>
    <name type="common">Iberian ribbed newt</name>
    <dbReference type="NCBI Taxonomy" id="8319"/>
    <lineage>
        <taxon>Eukaryota</taxon>
        <taxon>Metazoa</taxon>
        <taxon>Chordata</taxon>
        <taxon>Craniata</taxon>
        <taxon>Vertebrata</taxon>
        <taxon>Euteleostomi</taxon>
        <taxon>Amphibia</taxon>
        <taxon>Batrachia</taxon>
        <taxon>Caudata</taxon>
        <taxon>Salamandroidea</taxon>
        <taxon>Salamandridae</taxon>
        <taxon>Pleurodelinae</taxon>
        <taxon>Pleurodeles</taxon>
    </lineage>
</organism>
<evidence type="ECO:0000313" key="2">
    <source>
        <dbReference type="Proteomes" id="UP001066276"/>
    </source>
</evidence>
<accession>A0AAV7PIU8</accession>
<proteinExistence type="predicted"/>
<dbReference type="Proteomes" id="UP001066276">
    <property type="component" value="Chromosome 7"/>
</dbReference>
<dbReference type="EMBL" id="JANPWB010000011">
    <property type="protein sequence ID" value="KAJ1126483.1"/>
    <property type="molecule type" value="Genomic_DNA"/>
</dbReference>
<keyword evidence="2" id="KW-1185">Reference proteome</keyword>
<name>A0AAV7PIU8_PLEWA</name>
<sequence>MSSSAITLGPSSTDVPVDYHPGTAIENILHEISAIGCRLQAIDSRITDLSADSKSIRVDIAGLQTKATDLDHCLHTVESRIAPLPDHEPKLQFL</sequence>
<reference evidence="1" key="1">
    <citation type="journal article" date="2022" name="bioRxiv">
        <title>Sequencing and chromosome-scale assembly of the giantPleurodeles waltlgenome.</title>
        <authorList>
            <person name="Brown T."/>
            <person name="Elewa A."/>
            <person name="Iarovenko S."/>
            <person name="Subramanian E."/>
            <person name="Araus A.J."/>
            <person name="Petzold A."/>
            <person name="Susuki M."/>
            <person name="Suzuki K.-i.T."/>
            <person name="Hayashi T."/>
            <person name="Toyoda A."/>
            <person name="Oliveira C."/>
            <person name="Osipova E."/>
            <person name="Leigh N.D."/>
            <person name="Simon A."/>
            <person name="Yun M.H."/>
        </authorList>
    </citation>
    <scope>NUCLEOTIDE SEQUENCE</scope>
    <source>
        <strain evidence="1">20211129_DDA</strain>
        <tissue evidence="1">Liver</tissue>
    </source>
</reference>
<protein>
    <submittedName>
        <fullName evidence="1">Uncharacterized protein</fullName>
    </submittedName>
</protein>
<comment type="caution">
    <text evidence="1">The sequence shown here is derived from an EMBL/GenBank/DDBJ whole genome shotgun (WGS) entry which is preliminary data.</text>
</comment>
<gene>
    <name evidence="1" type="ORF">NDU88_004890</name>
</gene>
<evidence type="ECO:0000313" key="1">
    <source>
        <dbReference type="EMBL" id="KAJ1126483.1"/>
    </source>
</evidence>
<dbReference type="AlphaFoldDB" id="A0AAV7PIU8"/>